<keyword evidence="1" id="KW-0805">Transcription regulation</keyword>
<dbReference type="PANTHER" id="PTHR44688">
    <property type="entry name" value="DNA-BINDING TRANSCRIPTIONAL ACTIVATOR DEVR_DOSR"/>
    <property type="match status" value="1"/>
</dbReference>
<dbReference type="InterPro" id="IPR041664">
    <property type="entry name" value="AAA_16"/>
</dbReference>
<dbReference type="Gene3D" id="1.10.10.10">
    <property type="entry name" value="Winged helix-like DNA-binding domain superfamily/Winged helix DNA-binding domain"/>
    <property type="match status" value="1"/>
</dbReference>
<evidence type="ECO:0000313" key="6">
    <source>
        <dbReference type="Proteomes" id="UP001500909"/>
    </source>
</evidence>
<dbReference type="PRINTS" id="PR00038">
    <property type="entry name" value="HTHLUXR"/>
</dbReference>
<evidence type="ECO:0000259" key="4">
    <source>
        <dbReference type="PROSITE" id="PS50043"/>
    </source>
</evidence>
<dbReference type="InterPro" id="IPR003593">
    <property type="entry name" value="AAA+_ATPase"/>
</dbReference>
<name>A0ABN1A1A4_9ACTN</name>
<evidence type="ECO:0000256" key="2">
    <source>
        <dbReference type="ARBA" id="ARBA00023125"/>
    </source>
</evidence>
<dbReference type="PANTHER" id="PTHR44688:SF16">
    <property type="entry name" value="DNA-BINDING TRANSCRIPTIONAL ACTIVATOR DEVR_DOSR"/>
    <property type="match status" value="1"/>
</dbReference>
<dbReference type="InterPro" id="IPR059106">
    <property type="entry name" value="WHD_MalT"/>
</dbReference>
<dbReference type="Pfam" id="PF25873">
    <property type="entry name" value="WHD_MalT"/>
    <property type="match status" value="1"/>
</dbReference>
<organism evidence="5 6">
    <name type="scientific">Streptomyces olivaceiscleroticus</name>
    <dbReference type="NCBI Taxonomy" id="68245"/>
    <lineage>
        <taxon>Bacteria</taxon>
        <taxon>Bacillati</taxon>
        <taxon>Actinomycetota</taxon>
        <taxon>Actinomycetes</taxon>
        <taxon>Kitasatosporales</taxon>
        <taxon>Streptomycetaceae</taxon>
        <taxon>Streptomyces</taxon>
    </lineage>
</organism>
<dbReference type="InterPro" id="IPR027417">
    <property type="entry name" value="P-loop_NTPase"/>
</dbReference>
<dbReference type="SUPFAM" id="SSF46894">
    <property type="entry name" value="C-terminal effector domain of the bipartite response regulators"/>
    <property type="match status" value="1"/>
</dbReference>
<comment type="caution">
    <text evidence="5">The sequence shown here is derived from an EMBL/GenBank/DDBJ whole genome shotgun (WGS) entry which is preliminary data.</text>
</comment>
<keyword evidence="6" id="KW-1185">Reference proteome</keyword>
<dbReference type="Pfam" id="PF00196">
    <property type="entry name" value="GerE"/>
    <property type="match status" value="1"/>
</dbReference>
<dbReference type="CDD" id="cd06170">
    <property type="entry name" value="LuxR_C_like"/>
    <property type="match status" value="1"/>
</dbReference>
<dbReference type="EMBL" id="BAAABY010000023">
    <property type="protein sequence ID" value="GAA0465146.1"/>
    <property type="molecule type" value="Genomic_DNA"/>
</dbReference>
<dbReference type="InterPro" id="IPR000792">
    <property type="entry name" value="Tscrpt_reg_LuxR_C"/>
</dbReference>
<dbReference type="Pfam" id="PF13191">
    <property type="entry name" value="AAA_16"/>
    <property type="match status" value="1"/>
</dbReference>
<proteinExistence type="predicted"/>
<sequence length="753" mass="80574">MPPVPEWLIPRPHLVSRLARGVRGPLTVVVGPPGAGKTALVTEWAHTAALPGPVAWVPCDGGQEPPGVFWPRVVAKLREAGVALPYAGVHTAAPISGAADGPLAARVAADLARRTEPVVIVLDDFDLEPGSAAAEGVTLLLRHAFPMVRLLVVARRDPPLHLHRRRLAGELTELRTADLAFTDKETVALLAQHEVTLTGSAVRHLTRRTEGWAAGLRLAAMSLGGHRDPATFVRRFAGDEEAVVSYLAEEVLDVQPAPMRHLLLVTSLLDRVNAELAAAVTEEDADGRFAALVRQNSFLQPLGEGWYRYHRMFRDVLLLRLRYEAPERIARLHRRAADWLGAHGPLTEALEHAVAAGDPSYAARLAVERLAVGRIIGLAGDPLPDSLLQRLSQCMATASDSAQDGDVALATAALSLARRDGAACDDALRKADALVRTAVPADGAQPVPLTARLTYDAIRMAADPFGDPTSALAAAAEVDGLCARLPRETSERHPELRAFAHYVRGGAELRCGRLKRAEEALLATLGTIGPQDAGPSLLRRDCLVDLALLATLRGRTRSAAEFAARARHLDMPAPDPADRSCAALHVVRVWSHLVRGETAAARRQLDDMAPALCVPIPDPPVVALHRLAGETVVLCERGAPPSAEAVRDLCAAVAGPWPTEGLERAVHLACAAAPCGFSGAPAGGRGATKCEVLSGRERDVLKHLARTMTTEEIAAEMYLSVNTVKTHLKSVYRKLEVTRRSAAVRRARELELL</sequence>
<accession>A0ABN1A1A4</accession>
<dbReference type="SUPFAM" id="SSF52540">
    <property type="entry name" value="P-loop containing nucleoside triphosphate hydrolases"/>
    <property type="match status" value="1"/>
</dbReference>
<dbReference type="SMART" id="SM00421">
    <property type="entry name" value="HTH_LUXR"/>
    <property type="match status" value="1"/>
</dbReference>
<gene>
    <name evidence="5" type="ORF">GCM10010361_31430</name>
</gene>
<evidence type="ECO:0000256" key="3">
    <source>
        <dbReference type="ARBA" id="ARBA00023163"/>
    </source>
</evidence>
<feature type="domain" description="HTH luxR-type" evidence="4">
    <location>
        <begin position="686"/>
        <end position="751"/>
    </location>
</feature>
<dbReference type="Gene3D" id="3.40.50.300">
    <property type="entry name" value="P-loop containing nucleotide triphosphate hydrolases"/>
    <property type="match status" value="1"/>
</dbReference>
<keyword evidence="2" id="KW-0238">DNA-binding</keyword>
<evidence type="ECO:0000256" key="1">
    <source>
        <dbReference type="ARBA" id="ARBA00023015"/>
    </source>
</evidence>
<dbReference type="Proteomes" id="UP001500909">
    <property type="component" value="Unassembled WGS sequence"/>
</dbReference>
<dbReference type="SMART" id="SM00382">
    <property type="entry name" value="AAA"/>
    <property type="match status" value="1"/>
</dbReference>
<dbReference type="PROSITE" id="PS50043">
    <property type="entry name" value="HTH_LUXR_2"/>
    <property type="match status" value="1"/>
</dbReference>
<evidence type="ECO:0000313" key="5">
    <source>
        <dbReference type="EMBL" id="GAA0465146.1"/>
    </source>
</evidence>
<reference evidence="5 6" key="1">
    <citation type="journal article" date="2019" name="Int. J. Syst. Evol. Microbiol.">
        <title>The Global Catalogue of Microorganisms (GCM) 10K type strain sequencing project: providing services to taxonomists for standard genome sequencing and annotation.</title>
        <authorList>
            <consortium name="The Broad Institute Genomics Platform"/>
            <consortium name="The Broad Institute Genome Sequencing Center for Infectious Disease"/>
            <person name="Wu L."/>
            <person name="Ma J."/>
        </authorList>
    </citation>
    <scope>NUCLEOTIDE SEQUENCE [LARGE SCALE GENOMIC DNA]</scope>
    <source>
        <strain evidence="5 6">JCM 4805</strain>
    </source>
</reference>
<dbReference type="InterPro" id="IPR036388">
    <property type="entry name" value="WH-like_DNA-bd_sf"/>
</dbReference>
<protein>
    <recommendedName>
        <fullName evidence="4">HTH luxR-type domain-containing protein</fullName>
    </recommendedName>
</protein>
<keyword evidence="3" id="KW-0804">Transcription</keyword>
<dbReference type="InterPro" id="IPR016032">
    <property type="entry name" value="Sig_transdc_resp-reg_C-effctor"/>
</dbReference>